<evidence type="ECO:0008006" key="3">
    <source>
        <dbReference type="Google" id="ProtNLM"/>
    </source>
</evidence>
<comment type="caution">
    <text evidence="1">The sequence shown here is derived from an EMBL/GenBank/DDBJ whole genome shotgun (WGS) entry which is preliminary data.</text>
</comment>
<keyword evidence="2" id="KW-1185">Reference proteome</keyword>
<dbReference type="STRING" id="55952.BU52_26295"/>
<dbReference type="InterPro" id="IPR050627">
    <property type="entry name" value="Nitroreductase/BluB"/>
</dbReference>
<evidence type="ECO:0000313" key="1">
    <source>
        <dbReference type="EMBL" id="KES04323.1"/>
    </source>
</evidence>
<dbReference type="RefSeq" id="WP_037938434.1">
    <property type="nucleotide sequence ID" value="NZ_JBFADL010000041.1"/>
</dbReference>
<sequence>MSVVGARPGHASAYLVRAAVTAPSVHNSQPWLFVSDGDRGIEVHADAGRRLPLADPHGREMLISCGAALFNVRLAMRHLGFKPVVRDFPEPGDPSFLARVMWGAYAPPTGEEQRLYGALHRRHTVRGPLLADPLPAGLLDALRDHARAEGAELHVVGDPGGRRRLAALVRAGEEAQHPDCLPLTGRDYAGLAPLFPAPPRRGQGRSGLVAILGTDRDDRRAWLRVGQALERVLLHAAAHDVMAAFHTQPLEVPHLRARTRRTVGEGAFPQMILRLGHASGVCPLPRRPLAEVLR</sequence>
<dbReference type="OrthoDB" id="8156917at2"/>
<dbReference type="SUPFAM" id="SSF55469">
    <property type="entry name" value="FMN-dependent nitroreductase-like"/>
    <property type="match status" value="2"/>
</dbReference>
<protein>
    <recommendedName>
        <fullName evidence="3">Nitroreductase</fullName>
    </recommendedName>
</protein>
<dbReference type="AlphaFoldDB" id="A0A081XLA0"/>
<name>A0A081XLA0_STRTO</name>
<dbReference type="eggNOG" id="COG0778">
    <property type="taxonomic scope" value="Bacteria"/>
</dbReference>
<proteinExistence type="predicted"/>
<accession>A0A081XLA0</accession>
<dbReference type="InterPro" id="IPR000415">
    <property type="entry name" value="Nitroreductase-like"/>
</dbReference>
<dbReference type="Gene3D" id="3.40.109.10">
    <property type="entry name" value="NADH Oxidase"/>
    <property type="match status" value="2"/>
</dbReference>
<dbReference type="EMBL" id="JFCB01000028">
    <property type="protein sequence ID" value="KES04323.1"/>
    <property type="molecule type" value="Genomic_DNA"/>
</dbReference>
<gene>
    <name evidence="1" type="ORF">BU52_26295</name>
</gene>
<dbReference type="PANTHER" id="PTHR23026:SF123">
    <property type="entry name" value="NAD(P)H NITROREDUCTASE RV3131-RELATED"/>
    <property type="match status" value="1"/>
</dbReference>
<reference evidence="1 2" key="1">
    <citation type="submission" date="2014-02" db="EMBL/GenBank/DDBJ databases">
        <title>The genome announcement of Streptomyces toyocaensis NRRL15009.</title>
        <authorList>
            <person name="Hong H.-J."/>
            <person name="Kwun M.J."/>
        </authorList>
    </citation>
    <scope>NUCLEOTIDE SEQUENCE [LARGE SCALE GENOMIC DNA]</scope>
    <source>
        <strain evidence="1 2">NRRL 15009</strain>
    </source>
</reference>
<dbReference type="GO" id="GO:0016491">
    <property type="term" value="F:oxidoreductase activity"/>
    <property type="evidence" value="ECO:0007669"/>
    <property type="project" value="InterPro"/>
</dbReference>
<dbReference type="Proteomes" id="UP000028341">
    <property type="component" value="Unassembled WGS sequence"/>
</dbReference>
<organism evidence="1 2">
    <name type="scientific">Streptomyces toyocaensis</name>
    <dbReference type="NCBI Taxonomy" id="55952"/>
    <lineage>
        <taxon>Bacteria</taxon>
        <taxon>Bacillati</taxon>
        <taxon>Actinomycetota</taxon>
        <taxon>Actinomycetes</taxon>
        <taxon>Kitasatosporales</taxon>
        <taxon>Streptomycetaceae</taxon>
        <taxon>Streptomyces</taxon>
    </lineage>
</organism>
<evidence type="ECO:0000313" key="2">
    <source>
        <dbReference type="Proteomes" id="UP000028341"/>
    </source>
</evidence>
<dbReference type="PANTHER" id="PTHR23026">
    <property type="entry name" value="NADPH NITROREDUCTASE"/>
    <property type="match status" value="1"/>
</dbReference>